<sequence length="377" mass="40272">MNAPAGPAEGRAARVPVTVLTGFLGSGKTTLLNRILTERHGQRIAVIENEFGPESIDTDLLVREASEEIVEMSNGCLCCSMRGDLARALEELARRREQGSLRFERVVIETTGMADPGPVAQTIFLEPGVASAYRLDAILTVVDACHGVRTLAAHPEARAQVGYADRLLVSKVDLVDGAELPPLADALARINPRVPIAWMRRGLTDLDALLDVGAFDAAAVLHDHAAQDRLHGDDHGDCRHHGHGAHGHAVAAAAAEHTPDVGSFAFATDRPFDAGRLEQLLSALAEGLGTDLYRCKGVLWVAGEARQVVVQAVQLTIAIDRGQPWGAGPRRSRLVFIGRDLPEDAILDSLARCLDPGPAELSEALPDACFTSSSREE</sequence>
<dbReference type="SUPFAM" id="SSF90002">
    <property type="entry name" value="Hypothetical protein YjiA, C-terminal domain"/>
    <property type="match status" value="1"/>
</dbReference>
<gene>
    <name evidence="8" type="primary">yjiA_1</name>
    <name evidence="8" type="ORF">PIGHUM_00233</name>
</gene>
<dbReference type="InterPro" id="IPR036627">
    <property type="entry name" value="CobW-likC_sf"/>
</dbReference>
<name>A0A3P4AVZ8_9BURK</name>
<dbReference type="Pfam" id="PF07683">
    <property type="entry name" value="CobW_C"/>
    <property type="match status" value="1"/>
</dbReference>
<dbReference type="GO" id="GO:0000166">
    <property type="term" value="F:nucleotide binding"/>
    <property type="evidence" value="ECO:0007669"/>
    <property type="project" value="UniProtKB-KW"/>
</dbReference>
<keyword evidence="9" id="KW-1185">Reference proteome</keyword>
<feature type="domain" description="CobW C-terminal" evidence="7">
    <location>
        <begin position="261"/>
        <end position="354"/>
    </location>
</feature>
<dbReference type="EMBL" id="UWPJ01000005">
    <property type="protein sequence ID" value="VCU68183.1"/>
    <property type="molecule type" value="Genomic_DNA"/>
</dbReference>
<protein>
    <submittedName>
        <fullName evidence="8">Putative GTP-binding protein YjiA</fullName>
    </submittedName>
</protein>
<comment type="catalytic activity">
    <reaction evidence="6">
        <text>GTP + H2O = GDP + phosphate + H(+)</text>
        <dbReference type="Rhea" id="RHEA:19669"/>
        <dbReference type="ChEBI" id="CHEBI:15377"/>
        <dbReference type="ChEBI" id="CHEBI:15378"/>
        <dbReference type="ChEBI" id="CHEBI:37565"/>
        <dbReference type="ChEBI" id="CHEBI:43474"/>
        <dbReference type="ChEBI" id="CHEBI:58189"/>
    </reaction>
    <physiologicalReaction direction="left-to-right" evidence="6">
        <dbReference type="Rhea" id="RHEA:19670"/>
    </physiologicalReaction>
</comment>
<evidence type="ECO:0000256" key="1">
    <source>
        <dbReference type="ARBA" id="ARBA00022741"/>
    </source>
</evidence>
<organism evidence="8 9">
    <name type="scientific">Pigmentiphaga humi</name>
    <dbReference type="NCBI Taxonomy" id="2478468"/>
    <lineage>
        <taxon>Bacteria</taxon>
        <taxon>Pseudomonadati</taxon>
        <taxon>Pseudomonadota</taxon>
        <taxon>Betaproteobacteria</taxon>
        <taxon>Burkholderiales</taxon>
        <taxon>Alcaligenaceae</taxon>
        <taxon>Pigmentiphaga</taxon>
    </lineage>
</organism>
<dbReference type="SUPFAM" id="SSF52540">
    <property type="entry name" value="P-loop containing nucleoside triphosphate hydrolases"/>
    <property type="match status" value="1"/>
</dbReference>
<evidence type="ECO:0000256" key="5">
    <source>
        <dbReference type="ARBA" id="ARBA00045658"/>
    </source>
</evidence>
<dbReference type="AlphaFoldDB" id="A0A3P4AVZ8"/>
<dbReference type="InterPro" id="IPR003495">
    <property type="entry name" value="CobW/HypB/UreG_nucleotide-bd"/>
</dbReference>
<dbReference type="PANTHER" id="PTHR13748:SF62">
    <property type="entry name" value="COBW DOMAIN-CONTAINING PROTEIN"/>
    <property type="match status" value="1"/>
</dbReference>
<dbReference type="Pfam" id="PF02492">
    <property type="entry name" value="cobW"/>
    <property type="match status" value="1"/>
</dbReference>
<dbReference type="Proteomes" id="UP000277294">
    <property type="component" value="Unassembled WGS sequence"/>
</dbReference>
<proteinExistence type="inferred from homology"/>
<keyword evidence="1" id="KW-0547">Nucleotide-binding</keyword>
<reference evidence="8 9" key="1">
    <citation type="submission" date="2018-10" db="EMBL/GenBank/DDBJ databases">
        <authorList>
            <person name="Criscuolo A."/>
        </authorList>
    </citation>
    <scope>NUCLEOTIDE SEQUENCE [LARGE SCALE GENOMIC DNA]</scope>
    <source>
        <strain evidence="8">DnA1</strain>
    </source>
</reference>
<dbReference type="Gene3D" id="3.40.50.300">
    <property type="entry name" value="P-loop containing nucleotide triphosphate hydrolases"/>
    <property type="match status" value="1"/>
</dbReference>
<evidence type="ECO:0000256" key="6">
    <source>
        <dbReference type="ARBA" id="ARBA00049117"/>
    </source>
</evidence>
<dbReference type="InterPro" id="IPR011629">
    <property type="entry name" value="CobW-like_C"/>
</dbReference>
<comment type="similarity">
    <text evidence="4">Belongs to the SIMIBI class G3E GTPase family. ZNG1 subfamily.</text>
</comment>
<evidence type="ECO:0000256" key="3">
    <source>
        <dbReference type="ARBA" id="ARBA00023186"/>
    </source>
</evidence>
<dbReference type="GO" id="GO:0016787">
    <property type="term" value="F:hydrolase activity"/>
    <property type="evidence" value="ECO:0007669"/>
    <property type="project" value="UniProtKB-KW"/>
</dbReference>
<evidence type="ECO:0000256" key="2">
    <source>
        <dbReference type="ARBA" id="ARBA00022801"/>
    </source>
</evidence>
<evidence type="ECO:0000256" key="4">
    <source>
        <dbReference type="ARBA" id="ARBA00034320"/>
    </source>
</evidence>
<dbReference type="SMART" id="SM00833">
    <property type="entry name" value="CobW_C"/>
    <property type="match status" value="1"/>
</dbReference>
<keyword evidence="2" id="KW-0378">Hydrolase</keyword>
<dbReference type="RefSeq" id="WP_124077417.1">
    <property type="nucleotide sequence ID" value="NZ_UWPJ01000005.1"/>
</dbReference>
<evidence type="ECO:0000259" key="7">
    <source>
        <dbReference type="SMART" id="SM00833"/>
    </source>
</evidence>
<keyword evidence="3" id="KW-0143">Chaperone</keyword>
<accession>A0A3P4AVZ8</accession>
<dbReference type="GO" id="GO:0005737">
    <property type="term" value="C:cytoplasm"/>
    <property type="evidence" value="ECO:0007669"/>
    <property type="project" value="TreeGrafter"/>
</dbReference>
<dbReference type="PANTHER" id="PTHR13748">
    <property type="entry name" value="COBW-RELATED"/>
    <property type="match status" value="1"/>
</dbReference>
<dbReference type="InterPro" id="IPR051316">
    <property type="entry name" value="Zinc-reg_GTPase_activator"/>
</dbReference>
<dbReference type="CDD" id="cd03112">
    <property type="entry name" value="CobW-like"/>
    <property type="match status" value="1"/>
</dbReference>
<dbReference type="Gene3D" id="3.30.1220.10">
    <property type="entry name" value="CobW-like, C-terminal domain"/>
    <property type="match status" value="1"/>
</dbReference>
<dbReference type="InterPro" id="IPR027417">
    <property type="entry name" value="P-loop_NTPase"/>
</dbReference>
<dbReference type="OrthoDB" id="9808822at2"/>
<comment type="function">
    <text evidence="5">Zinc chaperone that directly transfers zinc cofactor to target proteins, thereby activating them. Zinc is transferred from the CXCC motif in the GTPase domain to the zinc binding site in target proteins in a process requiring GTP hydrolysis.</text>
</comment>
<evidence type="ECO:0000313" key="8">
    <source>
        <dbReference type="EMBL" id="VCU68183.1"/>
    </source>
</evidence>
<evidence type="ECO:0000313" key="9">
    <source>
        <dbReference type="Proteomes" id="UP000277294"/>
    </source>
</evidence>